<dbReference type="GO" id="GO:0005332">
    <property type="term" value="F:gamma-aminobutyric acid:sodium:chloride symporter activity"/>
    <property type="evidence" value="ECO:0007669"/>
    <property type="project" value="TreeGrafter"/>
</dbReference>
<feature type="transmembrane region" description="Helical" evidence="10">
    <location>
        <begin position="459"/>
        <end position="480"/>
    </location>
</feature>
<evidence type="ECO:0000256" key="2">
    <source>
        <dbReference type="ARBA" id="ARBA00022448"/>
    </source>
</evidence>
<feature type="transmembrane region" description="Helical" evidence="10">
    <location>
        <begin position="644"/>
        <end position="663"/>
    </location>
</feature>
<evidence type="ECO:0000256" key="6">
    <source>
        <dbReference type="ARBA" id="ARBA00023136"/>
    </source>
</evidence>
<feature type="transmembrane region" description="Helical" evidence="10">
    <location>
        <begin position="519"/>
        <end position="540"/>
    </location>
</feature>
<accession>A0A0N4ZY73</accession>
<feature type="transmembrane region" description="Helical" evidence="10">
    <location>
        <begin position="227"/>
        <end position="245"/>
    </location>
</feature>
<keyword evidence="4" id="KW-0769">Symport</keyword>
<organism evidence="11 12">
    <name type="scientific">Parastrongyloides trichosuri</name>
    <name type="common">Possum-specific nematode worm</name>
    <dbReference type="NCBI Taxonomy" id="131310"/>
    <lineage>
        <taxon>Eukaryota</taxon>
        <taxon>Metazoa</taxon>
        <taxon>Ecdysozoa</taxon>
        <taxon>Nematoda</taxon>
        <taxon>Chromadorea</taxon>
        <taxon>Rhabditida</taxon>
        <taxon>Tylenchina</taxon>
        <taxon>Panagrolaimomorpha</taxon>
        <taxon>Strongyloidoidea</taxon>
        <taxon>Strongyloididae</taxon>
        <taxon>Parastrongyloides</taxon>
    </lineage>
</organism>
<reference evidence="12" key="1">
    <citation type="submission" date="2017-02" db="UniProtKB">
        <authorList>
            <consortium name="WormBaseParasite"/>
        </authorList>
    </citation>
    <scope>IDENTIFICATION</scope>
</reference>
<proteinExistence type="predicted"/>
<feature type="transmembrane region" description="Helical" evidence="10">
    <location>
        <begin position="139"/>
        <end position="158"/>
    </location>
</feature>
<feature type="transmembrane region" description="Helical" evidence="10">
    <location>
        <begin position="561"/>
        <end position="588"/>
    </location>
</feature>
<dbReference type="SUPFAM" id="SSF161070">
    <property type="entry name" value="SNF-like"/>
    <property type="match status" value="1"/>
</dbReference>
<comment type="subcellular location">
    <subcellularLocation>
        <location evidence="1">Membrane</location>
        <topology evidence="1">Multi-pass membrane protein</topology>
    </subcellularLocation>
</comment>
<evidence type="ECO:0000256" key="4">
    <source>
        <dbReference type="ARBA" id="ARBA00022847"/>
    </source>
</evidence>
<dbReference type="PANTHER" id="PTHR11616:SF326">
    <property type="entry name" value="SODIUM-DEPENDENT TRANSPORTER SNF-5"/>
    <property type="match status" value="1"/>
</dbReference>
<feature type="binding site" evidence="7">
    <location>
        <position position="433"/>
    </location>
    <ligand>
        <name>Na(+)</name>
        <dbReference type="ChEBI" id="CHEBI:29101"/>
        <label>1</label>
    </ligand>
</feature>
<evidence type="ECO:0000256" key="8">
    <source>
        <dbReference type="PIRSR" id="PIRSR600175-2"/>
    </source>
</evidence>
<dbReference type="GO" id="GO:0046872">
    <property type="term" value="F:metal ion binding"/>
    <property type="evidence" value="ECO:0007669"/>
    <property type="project" value="UniProtKB-KW"/>
</dbReference>
<evidence type="ECO:0000256" key="3">
    <source>
        <dbReference type="ARBA" id="ARBA00022692"/>
    </source>
</evidence>
<dbReference type="Pfam" id="PF00209">
    <property type="entry name" value="SNF"/>
    <property type="match status" value="2"/>
</dbReference>
<evidence type="ECO:0000256" key="7">
    <source>
        <dbReference type="PIRSR" id="PIRSR600175-1"/>
    </source>
</evidence>
<dbReference type="InterPro" id="IPR000175">
    <property type="entry name" value="Na/ntran_symport"/>
</dbReference>
<feature type="transmembrane region" description="Helical" evidence="10">
    <location>
        <begin position="170"/>
        <end position="190"/>
    </location>
</feature>
<feature type="compositionally biased region" description="Basic and acidic residues" evidence="9">
    <location>
        <begin position="44"/>
        <end position="53"/>
    </location>
</feature>
<feature type="transmembrane region" description="Helical" evidence="10">
    <location>
        <begin position="347"/>
        <end position="367"/>
    </location>
</feature>
<evidence type="ECO:0000256" key="1">
    <source>
        <dbReference type="ARBA" id="ARBA00004141"/>
    </source>
</evidence>
<dbReference type="GO" id="GO:0005886">
    <property type="term" value="C:plasma membrane"/>
    <property type="evidence" value="ECO:0007669"/>
    <property type="project" value="TreeGrafter"/>
</dbReference>
<evidence type="ECO:0000256" key="5">
    <source>
        <dbReference type="ARBA" id="ARBA00022989"/>
    </source>
</evidence>
<dbReference type="InterPro" id="IPR037272">
    <property type="entry name" value="SNS_sf"/>
</dbReference>
<feature type="binding site" evidence="7">
    <location>
        <position position="147"/>
    </location>
    <ligand>
        <name>Na(+)</name>
        <dbReference type="ChEBI" id="CHEBI:29101"/>
        <label>1</label>
    </ligand>
</feature>
<keyword evidence="8" id="KW-1015">Disulfide bond</keyword>
<protein>
    <submittedName>
        <fullName evidence="12">Transporter</fullName>
    </submittedName>
</protein>
<feature type="transmembrane region" description="Helical" evidence="10">
    <location>
        <begin position="373"/>
        <end position="393"/>
    </location>
</feature>
<keyword evidence="2" id="KW-0813">Transport</keyword>
<dbReference type="PANTHER" id="PTHR11616">
    <property type="entry name" value="SODIUM/CHLORIDE DEPENDENT TRANSPORTER"/>
    <property type="match status" value="1"/>
</dbReference>
<evidence type="ECO:0000313" key="11">
    <source>
        <dbReference type="Proteomes" id="UP000038045"/>
    </source>
</evidence>
<keyword evidence="3 10" id="KW-0812">Transmembrane</keyword>
<feature type="binding site" evidence="7">
    <location>
        <position position="531"/>
    </location>
    <ligand>
        <name>Na(+)</name>
        <dbReference type="ChEBI" id="CHEBI:29101"/>
        <label>1</label>
    </ligand>
</feature>
<keyword evidence="6 10" id="KW-0472">Membrane</keyword>
<evidence type="ECO:0000313" key="12">
    <source>
        <dbReference type="WBParaSite" id="PTRK_0001374600.1"/>
    </source>
</evidence>
<feature type="transmembrane region" description="Helical" evidence="10">
    <location>
        <begin position="683"/>
        <end position="702"/>
    </location>
</feature>
<keyword evidence="7" id="KW-0915">Sodium</keyword>
<dbReference type="AlphaFoldDB" id="A0A0N4ZY73"/>
<keyword evidence="5 10" id="KW-1133">Transmembrane helix</keyword>
<dbReference type="PRINTS" id="PR00176">
    <property type="entry name" value="NANEUSMPORT"/>
</dbReference>
<keyword evidence="11" id="KW-1185">Reference proteome</keyword>
<feature type="binding site" evidence="7">
    <location>
        <position position="154"/>
    </location>
    <ligand>
        <name>Na(+)</name>
        <dbReference type="ChEBI" id="CHEBI:29101"/>
        <label>1</label>
    </ligand>
</feature>
<evidence type="ECO:0000256" key="9">
    <source>
        <dbReference type="SAM" id="MobiDB-lite"/>
    </source>
</evidence>
<dbReference type="GO" id="GO:0043005">
    <property type="term" value="C:neuron projection"/>
    <property type="evidence" value="ECO:0007669"/>
    <property type="project" value="TreeGrafter"/>
</dbReference>
<name>A0A0N4ZY73_PARTI</name>
<evidence type="ECO:0000256" key="10">
    <source>
        <dbReference type="SAM" id="Phobius"/>
    </source>
</evidence>
<dbReference type="Proteomes" id="UP000038045">
    <property type="component" value="Unplaced"/>
</dbReference>
<feature type="disulfide bond" evidence="8">
    <location>
        <begin position="254"/>
        <end position="263"/>
    </location>
</feature>
<sequence>MDDQPSIEEPYEIVTRGFISPSKSLNLPTRRKSKGSYQGALPRRIYEERRKTKSEGAPWNKIGPIFSSARDNEVEEQSKIRKFLENVKDMGRRIKRKKVKEYEEDRLVLSIPDGSALESLLNKSVIDDSEYNFIFTKKFFQLASSVGIMLGLGNVWRFPKVVYENGGGTFIVVYLILCIIVGFPAAYMEGLLGQFSKSTPSFAFNKIVPIMQGLGWTGVFINMTMTAIYGVILSWITIYFGISIISKHRMIFSCKNSYNSNKCFSIYDNRDCISNHHPNVKERFSYNESYFLPDGNQGGECKFTKDQEALTDIVRTHYNGSYQSSGKEFFEKYILDRTYDLNKVGDLNGTIFITVALILVFTCFIITRESNKYKYFGNGISVASSIATFAFMATNVRMEGSELALSQYVFNFDYNYFFAPKTWVNAAAQLCYSMSIAEGSYISLTSKNKKKSNIYKETIVITICDVAMSLICTVAFFSVLGHLAFTYKITDINEIVEYGAILMFIALPDGLTQEFAGNVYMLIFFAFLFVLIQSSLVYYIESIVFCIMEQFKSKKESKGKFTKLIIICLFMLSLPMTFGNGIFWVVAFDDASTTVLPILALIEIGTVSYFYGIDRWILDIKTVLSRGIPVSPSRFGSSGTVIRLLWKYVTPISLLLICLGAVYKIISEPFTLGSYEMPNLVTIVAWIVAISPFSFTFGFALFKLLKVFISKEPLPRLVKIQPEWPTYNQDYQCKTKDQIMKQRQTLDDRKRHKSVKSNYIKNNV</sequence>
<dbReference type="PROSITE" id="PS50267">
    <property type="entry name" value="NA_NEUROTRAN_SYMP_3"/>
    <property type="match status" value="1"/>
</dbReference>
<dbReference type="WBParaSite" id="PTRK_0001374600.1">
    <property type="protein sequence ID" value="PTRK_0001374600.1"/>
    <property type="gene ID" value="PTRK_0001374600"/>
</dbReference>
<feature type="binding site" evidence="7">
    <location>
        <position position="535"/>
    </location>
    <ligand>
        <name>Na(+)</name>
        <dbReference type="ChEBI" id="CHEBI:29101"/>
        <label>1</label>
    </ligand>
</feature>
<feature type="transmembrane region" description="Helical" evidence="10">
    <location>
        <begin position="594"/>
        <end position="612"/>
    </location>
</feature>
<keyword evidence="7" id="KW-0479">Metal-binding</keyword>
<dbReference type="STRING" id="131310.A0A0N4ZY73"/>
<feature type="region of interest" description="Disordered" evidence="9">
    <location>
        <begin position="24"/>
        <end position="53"/>
    </location>
</feature>